<keyword evidence="6 7" id="KW-0456">Lyase</keyword>
<dbReference type="NCBIfam" id="TIGR00033">
    <property type="entry name" value="aroC"/>
    <property type="match status" value="1"/>
</dbReference>
<evidence type="ECO:0000256" key="5">
    <source>
        <dbReference type="ARBA" id="ARBA00023141"/>
    </source>
</evidence>
<comment type="pathway">
    <text evidence="1 7">Metabolic intermediate biosynthesis; chorismate biosynthesis; chorismate from D-erythrose 4-phosphate and phosphoenolpyruvate: step 7/7.</text>
</comment>
<dbReference type="GO" id="GO:0010181">
    <property type="term" value="F:FMN binding"/>
    <property type="evidence" value="ECO:0007669"/>
    <property type="project" value="TreeGrafter"/>
</dbReference>
<dbReference type="PANTHER" id="PTHR21085:SF0">
    <property type="entry name" value="CHORISMATE SYNTHASE"/>
    <property type="match status" value="1"/>
</dbReference>
<accession>A0A806JYN5</accession>
<comment type="subunit">
    <text evidence="7">Homotetramer.</text>
</comment>
<organism evidence="8">
    <name type="scientific">uncultured bacterium contig00024</name>
    <dbReference type="NCBI Taxonomy" id="1181513"/>
    <lineage>
        <taxon>Bacteria</taxon>
        <taxon>environmental samples</taxon>
    </lineage>
</organism>
<evidence type="ECO:0000256" key="7">
    <source>
        <dbReference type="HAMAP-Rule" id="MF_00300"/>
    </source>
</evidence>
<dbReference type="GO" id="GO:0008652">
    <property type="term" value="P:amino acid biosynthetic process"/>
    <property type="evidence" value="ECO:0007669"/>
    <property type="project" value="UniProtKB-KW"/>
</dbReference>
<dbReference type="PROSITE" id="PS00789">
    <property type="entry name" value="CHORISMATE_SYNTHASE_3"/>
    <property type="match status" value="1"/>
</dbReference>
<keyword evidence="7" id="KW-0274">FAD</keyword>
<dbReference type="EMBL" id="JQ844181">
    <property type="protein sequence ID" value="AGS52067.1"/>
    <property type="molecule type" value="Genomic_DNA"/>
</dbReference>
<gene>
    <name evidence="7" type="primary">aroC</name>
</gene>
<dbReference type="PROSITE" id="PS00788">
    <property type="entry name" value="CHORISMATE_SYNTHASE_2"/>
    <property type="match status" value="1"/>
</dbReference>
<name>A0A806JYN5_9BACT</name>
<evidence type="ECO:0000256" key="6">
    <source>
        <dbReference type="ARBA" id="ARBA00023239"/>
    </source>
</evidence>
<dbReference type="EC" id="4.2.3.5" evidence="3 7"/>
<dbReference type="NCBIfam" id="NF003793">
    <property type="entry name" value="PRK05382.1"/>
    <property type="match status" value="1"/>
</dbReference>
<feature type="binding site" evidence="7">
    <location>
        <begin position="123"/>
        <end position="125"/>
    </location>
    <ligand>
        <name>FMN</name>
        <dbReference type="ChEBI" id="CHEBI:58210"/>
    </ligand>
</feature>
<dbReference type="GO" id="GO:0004107">
    <property type="term" value="F:chorismate synthase activity"/>
    <property type="evidence" value="ECO:0007669"/>
    <property type="project" value="UniProtKB-UniRule"/>
</dbReference>
<protein>
    <recommendedName>
        <fullName evidence="3 7">Chorismate synthase</fullName>
        <shortName evidence="7">CS</shortName>
        <ecNumber evidence="3 7">4.2.3.5</ecNumber>
    </recommendedName>
    <alternativeName>
        <fullName evidence="7">5-enolpyruvylshikimate-3-phosphate phospholyase</fullName>
    </alternativeName>
</protein>
<keyword evidence="5 7" id="KW-0057">Aromatic amino acid biosynthesis</keyword>
<dbReference type="PANTHER" id="PTHR21085">
    <property type="entry name" value="CHORISMATE SYNTHASE"/>
    <property type="match status" value="1"/>
</dbReference>
<dbReference type="CDD" id="cd07304">
    <property type="entry name" value="Chorismate_synthase"/>
    <property type="match status" value="1"/>
</dbReference>
<evidence type="ECO:0000256" key="4">
    <source>
        <dbReference type="ARBA" id="ARBA00022605"/>
    </source>
</evidence>
<evidence type="ECO:0000256" key="2">
    <source>
        <dbReference type="ARBA" id="ARBA00008014"/>
    </source>
</evidence>
<evidence type="ECO:0000256" key="3">
    <source>
        <dbReference type="ARBA" id="ARBA00013036"/>
    </source>
</evidence>
<dbReference type="UniPathway" id="UPA00053">
    <property type="reaction ID" value="UER00090"/>
</dbReference>
<dbReference type="InterPro" id="IPR020541">
    <property type="entry name" value="Chorismate_synthase_CS"/>
</dbReference>
<sequence>MSGNTFGSLFRVTTFGESHGEAMGCIIDGCLSGLEISVSDIEKELIRRRPGSVYGSRDEKDTPVILSGVFEGKTLGSPIAIVVRNDNQKSADYDELKDVYRPSHADFTWEAKFGFRDHRGGGRSSGRETLCRVAAGSVAKKLLAANGINIRAWTSKIAGVKQPCPGEEGFDFEEIERNPLRVPGKKEAEKASAILEEIRREGDSAGGVISCLVTGVPAGLGEPVFDKLDARLAAAVLSIGACKGIEFGAGFSAADVKGSENNSSDKSSGGILGGISNGQDIFFNAAFKPTPSISKPQKAKDKDGNIREIIIKGRHDVCIVPRAVPVVEAMTAITLADFLLLARSNKL</sequence>
<evidence type="ECO:0000313" key="8">
    <source>
        <dbReference type="EMBL" id="AGS52067.1"/>
    </source>
</evidence>
<comment type="caution">
    <text evidence="7">Lacks conserved residue(s) required for the propagation of feature annotation.</text>
</comment>
<comment type="similarity">
    <text evidence="2 7">Belongs to the chorismate synthase family.</text>
</comment>
<feature type="binding site" evidence="7">
    <location>
        <position position="314"/>
    </location>
    <ligand>
        <name>FMN</name>
        <dbReference type="ChEBI" id="CHEBI:58210"/>
    </ligand>
</feature>
<comment type="catalytic activity">
    <reaction evidence="7">
        <text>5-O-(1-carboxyvinyl)-3-phosphoshikimate = chorismate + phosphate</text>
        <dbReference type="Rhea" id="RHEA:21020"/>
        <dbReference type="ChEBI" id="CHEBI:29748"/>
        <dbReference type="ChEBI" id="CHEBI:43474"/>
        <dbReference type="ChEBI" id="CHEBI:57701"/>
        <dbReference type="EC" id="4.2.3.5"/>
    </reaction>
</comment>
<keyword evidence="7" id="KW-0288">FMN</keyword>
<keyword evidence="4 7" id="KW-0028">Amino-acid biosynthesis</keyword>
<dbReference type="GO" id="GO:0009073">
    <property type="term" value="P:aromatic amino acid family biosynthetic process"/>
    <property type="evidence" value="ECO:0007669"/>
    <property type="project" value="UniProtKB-KW"/>
</dbReference>
<reference evidence="8" key="1">
    <citation type="submission" date="2012-03" db="EMBL/GenBank/DDBJ databases">
        <title>Functional metagenomics reveals considerable lignocellulase gene clusters in the gut microbiome of a wood-feeding higher termite.</title>
        <authorList>
            <person name="Liu N."/>
        </authorList>
    </citation>
    <scope>NUCLEOTIDE SEQUENCE</scope>
</reference>
<comment type="cofactor">
    <cofactor evidence="7">
        <name>FMNH2</name>
        <dbReference type="ChEBI" id="CHEBI:57618"/>
    </cofactor>
    <text evidence="7">Reduced FMN (FMNH(2)).</text>
</comment>
<dbReference type="InterPro" id="IPR000453">
    <property type="entry name" value="Chorismate_synth"/>
</dbReference>
<dbReference type="PIRSF" id="PIRSF001456">
    <property type="entry name" value="Chorismate_synth"/>
    <property type="match status" value="1"/>
</dbReference>
<feature type="binding site" evidence="7">
    <location>
        <position position="273"/>
    </location>
    <ligand>
        <name>FMN</name>
        <dbReference type="ChEBI" id="CHEBI:58210"/>
    </ligand>
</feature>
<comment type="function">
    <text evidence="7">Catalyzes the anti-1,4-elimination of the C-3 phosphate and the C-6 proR hydrogen from 5-enolpyruvylshikimate-3-phosphate (EPSP) to yield chorismate, which is the branch point compound that serves as the starting substrate for the three terminal pathways of aromatic amino acid biosynthesis. This reaction introduces a second double bond into the aromatic ring system.</text>
</comment>
<proteinExistence type="inferred from homology"/>
<dbReference type="AlphaFoldDB" id="A0A806JYN5"/>
<dbReference type="Gene3D" id="3.60.150.10">
    <property type="entry name" value="Chorismate synthase AroC"/>
    <property type="match status" value="1"/>
</dbReference>
<dbReference type="InterPro" id="IPR035904">
    <property type="entry name" value="Chorismate_synth_AroC_sf"/>
</dbReference>
<keyword evidence="7" id="KW-0285">Flavoprotein</keyword>
<feature type="binding site" evidence="7">
    <location>
        <begin position="288"/>
        <end position="292"/>
    </location>
    <ligand>
        <name>FMN</name>
        <dbReference type="ChEBI" id="CHEBI:58210"/>
    </ligand>
</feature>
<keyword evidence="7" id="KW-0521">NADP</keyword>
<dbReference type="SUPFAM" id="SSF103263">
    <property type="entry name" value="Chorismate synthase, AroC"/>
    <property type="match status" value="1"/>
</dbReference>
<dbReference type="Pfam" id="PF01264">
    <property type="entry name" value="Chorismate_synt"/>
    <property type="match status" value="1"/>
</dbReference>
<dbReference type="GO" id="GO:0009423">
    <property type="term" value="P:chorismate biosynthetic process"/>
    <property type="evidence" value="ECO:0007669"/>
    <property type="project" value="UniProtKB-UniRule"/>
</dbReference>
<dbReference type="GO" id="GO:0005829">
    <property type="term" value="C:cytosol"/>
    <property type="evidence" value="ECO:0007669"/>
    <property type="project" value="TreeGrafter"/>
</dbReference>
<evidence type="ECO:0000256" key="1">
    <source>
        <dbReference type="ARBA" id="ARBA00005044"/>
    </source>
</evidence>
<feature type="binding site" evidence="7">
    <location>
        <position position="48"/>
    </location>
    <ligand>
        <name>NADP(+)</name>
        <dbReference type="ChEBI" id="CHEBI:58349"/>
    </ligand>
</feature>
<dbReference type="HAMAP" id="MF_00300">
    <property type="entry name" value="Chorismate_synth"/>
    <property type="match status" value="1"/>
</dbReference>